<protein>
    <submittedName>
        <fullName evidence="2">Uncharacterized protein</fullName>
    </submittedName>
</protein>
<dbReference type="Proteomes" id="UP000027002">
    <property type="component" value="Chromosome 4"/>
</dbReference>
<accession>A0A8E5HTW6</accession>
<dbReference type="EMBL" id="CP072756">
    <property type="protein sequence ID" value="QUC21300.1"/>
    <property type="molecule type" value="Genomic_DNA"/>
</dbReference>
<sequence>MKAILAVLTLGSLGLATVGRRSPVPTCPKGMQWSTQKRDCIVIPAGQPGTTINPCTSGQKWLDECNGCGTYGPNDGVCVPDCFPTCCIPPC</sequence>
<evidence type="ECO:0000313" key="3">
    <source>
        <dbReference type="Proteomes" id="UP000027002"/>
    </source>
</evidence>
<evidence type="ECO:0000256" key="1">
    <source>
        <dbReference type="SAM" id="SignalP"/>
    </source>
</evidence>
<keyword evidence="1" id="KW-0732">Signal</keyword>
<gene>
    <name evidence="2" type="ORF">UV8b_05543</name>
</gene>
<feature type="signal peptide" evidence="1">
    <location>
        <begin position="1"/>
        <end position="16"/>
    </location>
</feature>
<dbReference type="AlphaFoldDB" id="A0A8E5HTW6"/>
<dbReference type="KEGG" id="uvi:66066320"/>
<organism evidence="2 3">
    <name type="scientific">Ustilaginoidea virens</name>
    <name type="common">Rice false smut fungus</name>
    <name type="synonym">Villosiclava virens</name>
    <dbReference type="NCBI Taxonomy" id="1159556"/>
    <lineage>
        <taxon>Eukaryota</taxon>
        <taxon>Fungi</taxon>
        <taxon>Dikarya</taxon>
        <taxon>Ascomycota</taxon>
        <taxon>Pezizomycotina</taxon>
        <taxon>Sordariomycetes</taxon>
        <taxon>Hypocreomycetidae</taxon>
        <taxon>Hypocreales</taxon>
        <taxon>Clavicipitaceae</taxon>
        <taxon>Ustilaginoidea</taxon>
    </lineage>
</organism>
<name>A0A8E5HTW6_USTVR</name>
<reference evidence="2" key="1">
    <citation type="submission" date="2020-03" db="EMBL/GenBank/DDBJ databases">
        <title>A mixture of massive structural variations and highly conserved coding sequences in Ustilaginoidea virens genome.</title>
        <authorList>
            <person name="Zhang K."/>
            <person name="Zhao Z."/>
            <person name="Zhang Z."/>
            <person name="Li Y."/>
            <person name="Hsiang T."/>
            <person name="Sun W."/>
        </authorList>
    </citation>
    <scope>NUCLEOTIDE SEQUENCE</scope>
    <source>
        <strain evidence="2">UV-8b</strain>
    </source>
</reference>
<feature type="chain" id="PRO_5034895616" evidence="1">
    <location>
        <begin position="17"/>
        <end position="91"/>
    </location>
</feature>
<proteinExistence type="predicted"/>
<dbReference type="GeneID" id="66066320"/>
<evidence type="ECO:0000313" key="2">
    <source>
        <dbReference type="EMBL" id="QUC21300.1"/>
    </source>
</evidence>
<keyword evidence="3" id="KW-1185">Reference proteome</keyword>
<dbReference type="RefSeq" id="XP_042998973.1">
    <property type="nucleotide sequence ID" value="XM_043143040.1"/>
</dbReference>